<dbReference type="EMBL" id="JAEMWZ010000325">
    <property type="protein sequence ID" value="KAG7124952.1"/>
    <property type="molecule type" value="Genomic_DNA"/>
</dbReference>
<dbReference type="AlphaFoldDB" id="A0A8I2ZDX8"/>
<organism evidence="2 3">
    <name type="scientific">Verticillium longisporum</name>
    <name type="common">Verticillium dahliae var. longisporum</name>
    <dbReference type="NCBI Taxonomy" id="100787"/>
    <lineage>
        <taxon>Eukaryota</taxon>
        <taxon>Fungi</taxon>
        <taxon>Dikarya</taxon>
        <taxon>Ascomycota</taxon>
        <taxon>Pezizomycotina</taxon>
        <taxon>Sordariomycetes</taxon>
        <taxon>Hypocreomycetidae</taxon>
        <taxon>Glomerellales</taxon>
        <taxon>Plectosphaerellaceae</taxon>
        <taxon>Verticillium</taxon>
    </lineage>
</organism>
<dbReference type="Proteomes" id="UP000689129">
    <property type="component" value="Unassembled WGS sequence"/>
</dbReference>
<comment type="caution">
    <text evidence="2">The sequence shown here is derived from an EMBL/GenBank/DDBJ whole genome shotgun (WGS) entry which is preliminary data.</text>
</comment>
<evidence type="ECO:0000256" key="1">
    <source>
        <dbReference type="SAM" id="SignalP"/>
    </source>
</evidence>
<evidence type="ECO:0000313" key="3">
    <source>
        <dbReference type="Proteomes" id="UP000689129"/>
    </source>
</evidence>
<gene>
    <name evidence="2" type="ORF">HYQ45_013502</name>
</gene>
<name>A0A8I2ZDX8_VERLO</name>
<reference evidence="2" key="1">
    <citation type="journal article" date="2021" name="Mol. Plant Pathol.">
        <title>A 20-kb lineage-specific genomic region tames virulence in pathogenic amphidiploid Verticillium longisporum.</title>
        <authorList>
            <person name="Harting R."/>
            <person name="Starke J."/>
            <person name="Kusch H."/>
            <person name="Poggeler S."/>
            <person name="Maurus I."/>
            <person name="Schluter R."/>
            <person name="Landesfeind M."/>
            <person name="Bulla I."/>
            <person name="Nowrousian M."/>
            <person name="de Jonge R."/>
            <person name="Stahlhut G."/>
            <person name="Hoff K.J."/>
            <person name="Asshauer K.P."/>
            <person name="Thurmer A."/>
            <person name="Stanke M."/>
            <person name="Daniel R."/>
            <person name="Morgenstern B."/>
            <person name="Thomma B.P.H.J."/>
            <person name="Kronstad J.W."/>
            <person name="Braus-Stromeyer S.A."/>
            <person name="Braus G.H."/>
        </authorList>
    </citation>
    <scope>NUCLEOTIDE SEQUENCE</scope>
    <source>
        <strain evidence="2">Vl32</strain>
    </source>
</reference>
<keyword evidence="1" id="KW-0732">Signal</keyword>
<sequence>MMNILAHLALLSLGNVAVRAFPQAYNEYETPSTVTFLCTMFGKLCFLRCGIFCHRHRDAQYGRVHAAHHLVDPNVWSG</sequence>
<evidence type="ECO:0008006" key="4">
    <source>
        <dbReference type="Google" id="ProtNLM"/>
    </source>
</evidence>
<feature type="chain" id="PRO_5034492771" description="Fatty acid hydroxylase domain-containing protein" evidence="1">
    <location>
        <begin position="21"/>
        <end position="78"/>
    </location>
</feature>
<protein>
    <recommendedName>
        <fullName evidence="4">Fatty acid hydroxylase domain-containing protein</fullName>
    </recommendedName>
</protein>
<evidence type="ECO:0000313" key="2">
    <source>
        <dbReference type="EMBL" id="KAG7124952.1"/>
    </source>
</evidence>
<accession>A0A8I2ZDX8</accession>
<proteinExistence type="predicted"/>
<feature type="signal peptide" evidence="1">
    <location>
        <begin position="1"/>
        <end position="20"/>
    </location>
</feature>